<evidence type="ECO:0000256" key="7">
    <source>
        <dbReference type="ARBA" id="ARBA00023274"/>
    </source>
</evidence>
<dbReference type="PROSITE" id="PS52002">
    <property type="entry name" value="SM"/>
    <property type="match status" value="1"/>
</dbReference>
<dbReference type="GO" id="GO:0016192">
    <property type="term" value="P:vesicle-mediated transport"/>
    <property type="evidence" value="ECO:0007669"/>
    <property type="project" value="InterPro"/>
</dbReference>
<dbReference type="SMART" id="SM00651">
    <property type="entry name" value="Sm"/>
    <property type="match status" value="1"/>
</dbReference>
<dbReference type="SUPFAM" id="SSF50182">
    <property type="entry name" value="Sm-like ribonucleoproteins"/>
    <property type="match status" value="1"/>
</dbReference>
<keyword evidence="7" id="KW-0687">Ribonucleoprotein</keyword>
<keyword evidence="5" id="KW-0508">mRNA splicing</keyword>
<dbReference type="InterPro" id="IPR034627">
    <property type="entry name" value="Irc6"/>
</dbReference>
<dbReference type="GO" id="GO:0003723">
    <property type="term" value="F:RNA binding"/>
    <property type="evidence" value="ECO:0007669"/>
    <property type="project" value="InterPro"/>
</dbReference>
<feature type="domain" description="Sm" evidence="8">
    <location>
        <begin position="7"/>
        <end position="79"/>
    </location>
</feature>
<gene>
    <name evidence="9" type="ORF">AC579_4031</name>
</gene>
<dbReference type="CDD" id="cd01721">
    <property type="entry name" value="Sm_D3"/>
    <property type="match status" value="1"/>
</dbReference>
<protein>
    <recommendedName>
        <fullName evidence="8">Sm domain-containing protein</fullName>
    </recommendedName>
</protein>
<dbReference type="InterPro" id="IPR034099">
    <property type="entry name" value="SmD3"/>
</dbReference>
<evidence type="ECO:0000256" key="1">
    <source>
        <dbReference type="ARBA" id="ARBA00004123"/>
    </source>
</evidence>
<dbReference type="GO" id="GO:0030674">
    <property type="term" value="F:protein-macromolecule adaptor activity"/>
    <property type="evidence" value="ECO:0007669"/>
    <property type="project" value="TreeGrafter"/>
</dbReference>
<evidence type="ECO:0000256" key="5">
    <source>
        <dbReference type="ARBA" id="ARBA00023187"/>
    </source>
</evidence>
<sequence>MTSTIGIPIKLLNEATGHQVTVEIDSGQTYRGKLIEAEDNMNCQLENINVTQRDGRVTHLDRVYIRGSHVRLFIVPDMLRNAPMFKSRGTRGRGVGLARGRATVNRARGQGRATILSAIFKMDIKHSKRILLLGKREAGALDVVKDLTGTAPEPDVDGSTAGLTHEWNAETAYYKAKVPIWIDEVPDFAAWKHDFLKPEAKEVVDAVGAWIYCFPRQPDGQIGSEMEEAMKSVQEVVEEHGIGSDVVLLAVARSTRQQGKEGSKNFENQDAQEDTCTEFGFEYINYSAEGKNEFGERVGFERLKEALEANEWADDGEEELDLDELGMDTEDGEDGFGDEKAEMTAELFGMKAALGGTEDDDAEELITPQQQACGVEDLDRMLGKLLAGKEQSADLSGEQRRRLAAKAVRELMMEKPNA</sequence>
<dbReference type="Gene3D" id="2.30.30.100">
    <property type="match status" value="1"/>
</dbReference>
<dbReference type="Pfam" id="PF10199">
    <property type="entry name" value="Adaptin_binding"/>
    <property type="match status" value="1"/>
</dbReference>
<comment type="subcellular location">
    <subcellularLocation>
        <location evidence="2">Cytoplasm</location>
        <location evidence="2">Cytosol</location>
    </subcellularLocation>
    <subcellularLocation>
        <location evidence="1">Nucleus</location>
    </subcellularLocation>
</comment>
<comment type="caution">
    <text evidence="9">The sequence shown here is derived from an EMBL/GenBank/DDBJ whole genome shotgun (WGS) entry which is preliminary data.</text>
</comment>
<evidence type="ECO:0000256" key="3">
    <source>
        <dbReference type="ARBA" id="ARBA00008146"/>
    </source>
</evidence>
<dbReference type="Proteomes" id="UP000073492">
    <property type="component" value="Unassembled WGS sequence"/>
</dbReference>
<keyword evidence="10" id="KW-1185">Reference proteome</keyword>
<dbReference type="PANTHER" id="PTHR28043">
    <property type="entry name" value="INCREASED RECOMBINATION CENTERS PROTEIN 6"/>
    <property type="match status" value="1"/>
</dbReference>
<evidence type="ECO:0000256" key="4">
    <source>
        <dbReference type="ARBA" id="ARBA00022664"/>
    </source>
</evidence>
<dbReference type="Pfam" id="PF01423">
    <property type="entry name" value="LSM"/>
    <property type="match status" value="1"/>
</dbReference>
<evidence type="ECO:0000256" key="2">
    <source>
        <dbReference type="ARBA" id="ARBA00004514"/>
    </source>
</evidence>
<dbReference type="InterPro" id="IPR010920">
    <property type="entry name" value="LSM_dom_sf"/>
</dbReference>
<evidence type="ECO:0000256" key="6">
    <source>
        <dbReference type="ARBA" id="ARBA00023242"/>
    </source>
</evidence>
<dbReference type="PANTHER" id="PTHR28043:SF1">
    <property type="entry name" value="INCREASED RECOMBINATION CENTERS PROTEIN 6"/>
    <property type="match status" value="1"/>
</dbReference>
<dbReference type="GO" id="GO:0005829">
    <property type="term" value="C:cytosol"/>
    <property type="evidence" value="ECO:0007669"/>
    <property type="project" value="UniProtKB-SubCell"/>
</dbReference>
<dbReference type="STRING" id="113226.A0A139I2M3"/>
<dbReference type="GO" id="GO:0005681">
    <property type="term" value="C:spliceosomal complex"/>
    <property type="evidence" value="ECO:0007669"/>
    <property type="project" value="InterPro"/>
</dbReference>
<name>A0A139I2M3_9PEZI</name>
<evidence type="ECO:0000259" key="8">
    <source>
        <dbReference type="PROSITE" id="PS52002"/>
    </source>
</evidence>
<dbReference type="OrthoDB" id="10261384at2759"/>
<accession>A0A139I2M3</accession>
<dbReference type="Gene3D" id="3.40.50.11960">
    <property type="match status" value="1"/>
</dbReference>
<proteinExistence type="inferred from homology"/>
<evidence type="ECO:0000313" key="9">
    <source>
        <dbReference type="EMBL" id="KXT08970.1"/>
    </source>
</evidence>
<keyword evidence="4" id="KW-0507">mRNA processing</keyword>
<dbReference type="EMBL" id="LFZO01000387">
    <property type="protein sequence ID" value="KXT08970.1"/>
    <property type="molecule type" value="Genomic_DNA"/>
</dbReference>
<dbReference type="GO" id="GO:0005685">
    <property type="term" value="C:U1 snRNP"/>
    <property type="evidence" value="ECO:0007669"/>
    <property type="project" value="UniProtKB-ARBA"/>
</dbReference>
<comment type="similarity">
    <text evidence="3">Belongs to the snRNP core protein family.</text>
</comment>
<dbReference type="GO" id="GO:0000387">
    <property type="term" value="P:spliceosomal snRNP assembly"/>
    <property type="evidence" value="ECO:0007669"/>
    <property type="project" value="InterPro"/>
</dbReference>
<dbReference type="InterPro" id="IPR047575">
    <property type="entry name" value="Sm"/>
</dbReference>
<reference evidence="9 10" key="1">
    <citation type="submission" date="2015-07" db="EMBL/GenBank/DDBJ databases">
        <title>Comparative genomics of the Sigatoka disease complex on banana suggests a link between parallel evolutionary changes in Pseudocercospora fijiensis and Pseudocercospora eumusae and increased virulence on the banana host.</title>
        <authorList>
            <person name="Chang T.-C."/>
            <person name="Salvucci A."/>
            <person name="Crous P.W."/>
            <person name="Stergiopoulos I."/>
        </authorList>
    </citation>
    <scope>NUCLEOTIDE SEQUENCE [LARGE SCALE GENOMIC DNA]</scope>
    <source>
        <strain evidence="9 10">CBS 116634</strain>
    </source>
</reference>
<dbReference type="InterPro" id="IPR001163">
    <property type="entry name" value="Sm_dom_euk/arc"/>
</dbReference>
<dbReference type="AlphaFoldDB" id="A0A139I2M3"/>
<dbReference type="FunFam" id="2.30.30.100:FF:000002">
    <property type="entry name" value="Small nuclear ribonucleoprotein Sm D3"/>
    <property type="match status" value="1"/>
</dbReference>
<evidence type="ECO:0000313" key="10">
    <source>
        <dbReference type="Proteomes" id="UP000073492"/>
    </source>
</evidence>
<organism evidence="9 10">
    <name type="scientific">Pseudocercospora musae</name>
    <dbReference type="NCBI Taxonomy" id="113226"/>
    <lineage>
        <taxon>Eukaryota</taxon>
        <taxon>Fungi</taxon>
        <taxon>Dikarya</taxon>
        <taxon>Ascomycota</taxon>
        <taxon>Pezizomycotina</taxon>
        <taxon>Dothideomycetes</taxon>
        <taxon>Dothideomycetidae</taxon>
        <taxon>Mycosphaerellales</taxon>
        <taxon>Mycosphaerellaceae</taxon>
        <taxon>Pseudocercospora</taxon>
    </lineage>
</organism>
<keyword evidence="6" id="KW-0539">Nucleus</keyword>